<keyword evidence="5" id="KW-0571">Peptide transport</keyword>
<dbReference type="InterPro" id="IPR050171">
    <property type="entry name" value="MFS_Transporters"/>
</dbReference>
<proteinExistence type="inferred from homology"/>
<feature type="transmembrane region" description="Helical" evidence="9">
    <location>
        <begin position="291"/>
        <end position="312"/>
    </location>
</feature>
<evidence type="ECO:0000256" key="6">
    <source>
        <dbReference type="ARBA" id="ARBA00022989"/>
    </source>
</evidence>
<evidence type="ECO:0000256" key="5">
    <source>
        <dbReference type="ARBA" id="ARBA00022856"/>
    </source>
</evidence>
<dbReference type="GO" id="GO:0005886">
    <property type="term" value="C:plasma membrane"/>
    <property type="evidence" value="ECO:0007669"/>
    <property type="project" value="UniProtKB-SubCell"/>
</dbReference>
<dbReference type="PANTHER" id="PTHR23517">
    <property type="entry name" value="RESISTANCE PROTEIN MDTM, PUTATIVE-RELATED-RELATED"/>
    <property type="match status" value="1"/>
</dbReference>
<keyword evidence="6 9" id="KW-1133">Transmembrane helix</keyword>
<keyword evidence="2 8" id="KW-0813">Transport</keyword>
<dbReference type="InterPro" id="IPR005279">
    <property type="entry name" value="Dipep/tripep_permease"/>
</dbReference>
<evidence type="ECO:0000256" key="1">
    <source>
        <dbReference type="ARBA" id="ARBA00004651"/>
    </source>
</evidence>
<dbReference type="EMBL" id="RBLC01000001">
    <property type="protein sequence ID" value="RKS26776.1"/>
    <property type="molecule type" value="Genomic_DNA"/>
</dbReference>
<dbReference type="Pfam" id="PF00854">
    <property type="entry name" value="PTR2"/>
    <property type="match status" value="2"/>
</dbReference>
<evidence type="ECO:0000313" key="10">
    <source>
        <dbReference type="EMBL" id="RKS26776.1"/>
    </source>
</evidence>
<evidence type="ECO:0000256" key="3">
    <source>
        <dbReference type="ARBA" id="ARBA00022475"/>
    </source>
</evidence>
<feature type="transmembrane region" description="Helical" evidence="9">
    <location>
        <begin position="184"/>
        <end position="203"/>
    </location>
</feature>
<feature type="transmembrane region" description="Helical" evidence="9">
    <location>
        <begin position="685"/>
        <end position="706"/>
    </location>
</feature>
<evidence type="ECO:0000256" key="8">
    <source>
        <dbReference type="RuleBase" id="RU003755"/>
    </source>
</evidence>
<accession>A0A495MLE1</accession>
<dbReference type="InterPro" id="IPR036259">
    <property type="entry name" value="MFS_trans_sf"/>
</dbReference>
<evidence type="ECO:0000256" key="9">
    <source>
        <dbReference type="SAM" id="Phobius"/>
    </source>
</evidence>
<feature type="transmembrane region" description="Helical" evidence="9">
    <location>
        <begin position="367"/>
        <end position="392"/>
    </location>
</feature>
<feature type="transmembrane region" description="Helical" evidence="9">
    <location>
        <begin position="117"/>
        <end position="133"/>
    </location>
</feature>
<evidence type="ECO:0000313" key="11">
    <source>
        <dbReference type="Proteomes" id="UP000277579"/>
    </source>
</evidence>
<evidence type="ECO:0000256" key="4">
    <source>
        <dbReference type="ARBA" id="ARBA00022692"/>
    </source>
</evidence>
<protein>
    <submittedName>
        <fullName evidence="10">POT family proton-dependent oligopeptide transporter</fullName>
    </submittedName>
</protein>
<name>A0A495MLE1_9FLAO</name>
<feature type="transmembrane region" description="Helical" evidence="9">
    <location>
        <begin position="65"/>
        <end position="86"/>
    </location>
</feature>
<keyword evidence="5" id="KW-0653">Protein transport</keyword>
<dbReference type="GO" id="GO:0006857">
    <property type="term" value="P:oligopeptide transport"/>
    <property type="evidence" value="ECO:0007669"/>
    <property type="project" value="InterPro"/>
</dbReference>
<evidence type="ECO:0000256" key="7">
    <source>
        <dbReference type="ARBA" id="ARBA00023136"/>
    </source>
</evidence>
<feature type="transmembrane region" description="Helical" evidence="9">
    <location>
        <begin position="547"/>
        <end position="567"/>
    </location>
</feature>
<gene>
    <name evidence="10" type="ORF">CLV94_1846</name>
</gene>
<dbReference type="Proteomes" id="UP000277579">
    <property type="component" value="Unassembled WGS sequence"/>
</dbReference>
<keyword evidence="3" id="KW-1003">Cell membrane</keyword>
<feature type="transmembrane region" description="Helical" evidence="9">
    <location>
        <begin position="404"/>
        <end position="421"/>
    </location>
</feature>
<sequence length="714" mass="79630">MSEISSNNDFFKSKVLGHPSGLFVLFFTEMWERFSFYGMRVLLINFLTMAAIGTNPGWEWSSENAGALFGTYAGLLYLTPIAGGIIADKFTGYRWAVVIGAIIMTLGHASMALETEFSLYFGLVLLVIGTGFFKPNMTSIISEMYKDLPEKKDGAYTIFYMGVNAGAFFGMMLCGYLAEKVGWSWGFGLAGIFMLLGSLQFWLAKPLFGTIGDVPKKSKLVEAISPDGQIDITKPQAEVKPEDKRNPFTMLDKVLIVITSIIGLLYLIDDPASKIANIHLLPQEFLISKDILPGSLVITIIGLVLFLFLVISRIARYTRIVRDRMIAVIIFAFFTVFFWLSFEQGATSLVLFARDFTDRTLMGNQAIIFNIVNTLLTIIPLILISWVLFLLFKQTYKRISTSNIILAISFLGVWGIVIWMLNNDYNSKAYELKYQAIKTAQIDEKTKKQNVDENGDLVFDFNPVTETTVLKPTDEVVDKTVTISSKELLKVNDKVALHNEIGNFVYLTKDLEAKIRNDYKKATKDSQIIKAEITQLKENQVEVTTSWFSILNSFFIIAFASMFSKWWDSKYNPSAAVKYGLGLIIMGLGFAILAYGAKVIPSGAEAGAVRVSMIWLIFAYIFHTLGELCLSPVGLSYVSKLVPGRMIAFMFGMWYLAIAIGNKLAGSLGGMIEGITKEYDMSTFFLIFTIVPIVAGLIVTALNPVLKKLMHGVR</sequence>
<feature type="transmembrane region" description="Helical" evidence="9">
    <location>
        <begin position="34"/>
        <end position="53"/>
    </location>
</feature>
<dbReference type="PROSITE" id="PS01023">
    <property type="entry name" value="PTR2_2"/>
    <property type="match status" value="1"/>
</dbReference>
<dbReference type="RefSeq" id="WP_121376069.1">
    <property type="nucleotide sequence ID" value="NZ_RBLC01000001.1"/>
</dbReference>
<feature type="transmembrane region" description="Helical" evidence="9">
    <location>
        <begin position="154"/>
        <end position="178"/>
    </location>
</feature>
<comment type="subcellular location">
    <subcellularLocation>
        <location evidence="1">Cell membrane</location>
        <topology evidence="1">Multi-pass membrane protein</topology>
    </subcellularLocation>
    <subcellularLocation>
        <location evidence="8">Membrane</location>
        <topology evidence="8">Multi-pass membrane protein</topology>
    </subcellularLocation>
</comment>
<dbReference type="SUPFAM" id="SSF103473">
    <property type="entry name" value="MFS general substrate transporter"/>
    <property type="match status" value="2"/>
</dbReference>
<feature type="transmembrane region" description="Helical" evidence="9">
    <location>
        <begin position="612"/>
        <end position="635"/>
    </location>
</feature>
<dbReference type="NCBIfam" id="TIGR00924">
    <property type="entry name" value="yjdL_sub1_fam"/>
    <property type="match status" value="1"/>
</dbReference>
<dbReference type="AlphaFoldDB" id="A0A495MLE1"/>
<dbReference type="InterPro" id="IPR000109">
    <property type="entry name" value="POT_fam"/>
</dbReference>
<dbReference type="PANTHER" id="PTHR23517:SF15">
    <property type="entry name" value="PROTON-DEPENDENT OLIGOPEPTIDE FAMILY TRANSPORT PROTEIN"/>
    <property type="match status" value="1"/>
</dbReference>
<evidence type="ECO:0000256" key="2">
    <source>
        <dbReference type="ARBA" id="ARBA00022448"/>
    </source>
</evidence>
<feature type="transmembrane region" description="Helical" evidence="9">
    <location>
        <begin position="324"/>
        <end position="342"/>
    </location>
</feature>
<dbReference type="Gene3D" id="1.20.1250.20">
    <property type="entry name" value="MFS general substrate transporter like domains"/>
    <property type="match status" value="2"/>
</dbReference>
<feature type="transmembrane region" description="Helical" evidence="9">
    <location>
        <begin position="93"/>
        <end position="111"/>
    </location>
</feature>
<dbReference type="GO" id="GO:1904680">
    <property type="term" value="F:peptide transmembrane transporter activity"/>
    <property type="evidence" value="ECO:0007669"/>
    <property type="project" value="InterPro"/>
</dbReference>
<comment type="similarity">
    <text evidence="8">Belongs to the major facilitator superfamily. Proton-dependent oligopeptide transporter (POT/PTR) (TC 2.A.17) family.</text>
</comment>
<keyword evidence="7 9" id="KW-0472">Membrane</keyword>
<reference evidence="10 11" key="1">
    <citation type="submission" date="2018-10" db="EMBL/GenBank/DDBJ databases">
        <title>Genomic Encyclopedia of Archaeal and Bacterial Type Strains, Phase II (KMG-II): from individual species to whole genera.</title>
        <authorList>
            <person name="Goeker M."/>
        </authorList>
    </citation>
    <scope>NUCLEOTIDE SEQUENCE [LARGE SCALE GENOMIC DNA]</scope>
    <source>
        <strain evidence="10 11">DSM 29537</strain>
    </source>
</reference>
<feature type="transmembrane region" description="Helical" evidence="9">
    <location>
        <begin position="579"/>
        <end position="600"/>
    </location>
</feature>
<dbReference type="OrthoDB" id="9772725at2"/>
<keyword evidence="11" id="KW-1185">Reference proteome</keyword>
<keyword evidence="4 8" id="KW-0812">Transmembrane</keyword>
<comment type="caution">
    <text evidence="10">The sequence shown here is derived from an EMBL/GenBank/DDBJ whole genome shotgun (WGS) entry which is preliminary data.</text>
</comment>
<dbReference type="CDD" id="cd17346">
    <property type="entry name" value="MFS_DtpA_like"/>
    <property type="match status" value="1"/>
</dbReference>
<feature type="transmembrane region" description="Helical" evidence="9">
    <location>
        <begin position="647"/>
        <end position="665"/>
    </location>
</feature>
<organism evidence="10 11">
    <name type="scientific">Flavobacterium endophyticum</name>
    <dbReference type="NCBI Taxonomy" id="1540163"/>
    <lineage>
        <taxon>Bacteria</taxon>
        <taxon>Pseudomonadati</taxon>
        <taxon>Bacteroidota</taxon>
        <taxon>Flavobacteriia</taxon>
        <taxon>Flavobacteriales</taxon>
        <taxon>Flavobacteriaceae</taxon>
        <taxon>Flavobacterium</taxon>
    </lineage>
</organism>
<dbReference type="InterPro" id="IPR018456">
    <property type="entry name" value="PTR2_symporter_CS"/>
</dbReference>